<feature type="compositionally biased region" description="Basic and acidic residues" evidence="1">
    <location>
        <begin position="13"/>
        <end position="30"/>
    </location>
</feature>
<organism evidence="3 4">
    <name type="scientific">Prunus dulcis</name>
    <name type="common">Almond</name>
    <name type="synonym">Amygdalus dulcis</name>
    <dbReference type="NCBI Taxonomy" id="3755"/>
    <lineage>
        <taxon>Eukaryota</taxon>
        <taxon>Viridiplantae</taxon>
        <taxon>Streptophyta</taxon>
        <taxon>Embryophyta</taxon>
        <taxon>Tracheophyta</taxon>
        <taxon>Spermatophyta</taxon>
        <taxon>Magnoliopsida</taxon>
        <taxon>eudicotyledons</taxon>
        <taxon>Gunneridae</taxon>
        <taxon>Pentapetalae</taxon>
        <taxon>rosids</taxon>
        <taxon>fabids</taxon>
        <taxon>Rosales</taxon>
        <taxon>Rosaceae</taxon>
        <taxon>Amygdaloideae</taxon>
        <taxon>Amygdaleae</taxon>
        <taxon>Prunus</taxon>
    </lineage>
</organism>
<reference evidence="3 4" key="1">
    <citation type="journal article" date="2022" name="G3 (Bethesda)">
        <title>Whole-genome sequence and methylome profiling of the almond [Prunus dulcis (Mill.) D.A. Webb] cultivar 'Nonpareil'.</title>
        <authorList>
            <person name="D'Amico-Willman K.M."/>
            <person name="Ouma W.Z."/>
            <person name="Meulia T."/>
            <person name="Sideli G.M."/>
            <person name="Gradziel T.M."/>
            <person name="Fresnedo-Ramirez J."/>
        </authorList>
    </citation>
    <scope>NUCLEOTIDE SEQUENCE [LARGE SCALE GENOMIC DNA]</scope>
    <source>
        <strain evidence="3">Clone GOH B32 T37-40</strain>
    </source>
</reference>
<evidence type="ECO:0000313" key="4">
    <source>
        <dbReference type="Proteomes" id="UP001054821"/>
    </source>
</evidence>
<evidence type="ECO:0000313" key="3">
    <source>
        <dbReference type="EMBL" id="KAI5350722.1"/>
    </source>
</evidence>
<keyword evidence="2" id="KW-1133">Transmembrane helix</keyword>
<keyword evidence="2" id="KW-0812">Transmembrane</keyword>
<evidence type="ECO:0000256" key="2">
    <source>
        <dbReference type="SAM" id="Phobius"/>
    </source>
</evidence>
<comment type="caution">
    <text evidence="3">The sequence shown here is derived from an EMBL/GenBank/DDBJ whole genome shotgun (WGS) entry which is preliminary data.</text>
</comment>
<sequence>MDDMSCDEVIVEGRESMNERRDEEMRVEGEERSEEGGVGGDGLRDPREDVGHVEGGRLGVREAEKADGAAFRLAWLLVFFFFLFFFFFTVVLVSEELPFPP</sequence>
<keyword evidence="4" id="KW-1185">Reference proteome</keyword>
<feature type="transmembrane region" description="Helical" evidence="2">
    <location>
        <begin position="73"/>
        <end position="93"/>
    </location>
</feature>
<evidence type="ECO:0000256" key="1">
    <source>
        <dbReference type="SAM" id="MobiDB-lite"/>
    </source>
</evidence>
<accession>A0AAD4ZMC7</accession>
<feature type="compositionally biased region" description="Basic and acidic residues" evidence="1">
    <location>
        <begin position="42"/>
        <end position="56"/>
    </location>
</feature>
<gene>
    <name evidence="3" type="ORF">L3X38_003613</name>
</gene>
<keyword evidence="2" id="KW-0472">Membrane</keyword>
<dbReference type="EMBL" id="JAJFAZ020000001">
    <property type="protein sequence ID" value="KAI5350722.1"/>
    <property type="molecule type" value="Genomic_DNA"/>
</dbReference>
<dbReference type="Proteomes" id="UP001054821">
    <property type="component" value="Chromosome 1"/>
</dbReference>
<protein>
    <submittedName>
        <fullName evidence="3">Uncharacterized protein</fullName>
    </submittedName>
</protein>
<proteinExistence type="predicted"/>
<feature type="region of interest" description="Disordered" evidence="1">
    <location>
        <begin position="13"/>
        <end position="56"/>
    </location>
</feature>
<name>A0AAD4ZMC7_PRUDU</name>
<dbReference type="AlphaFoldDB" id="A0AAD4ZMC7"/>